<keyword evidence="10" id="KW-0406">Ion transport</keyword>
<dbReference type="GO" id="GO:0046872">
    <property type="term" value="F:metal ion binding"/>
    <property type="evidence" value="ECO:0007669"/>
    <property type="project" value="UniProtKB-KW"/>
</dbReference>
<dbReference type="RefSeq" id="WP_211290861.1">
    <property type="nucleotide sequence ID" value="NZ_PTJD01000002.1"/>
</dbReference>
<keyword evidence="10" id="KW-0813">Transport</keyword>
<feature type="binding site" evidence="10">
    <location>
        <position position="84"/>
    </location>
    <ligand>
        <name>Na(+)</name>
        <dbReference type="ChEBI" id="CHEBI:29101"/>
        <note>structural</note>
    </ligand>
</feature>
<dbReference type="HAMAP" id="MF_00454">
    <property type="entry name" value="FluC"/>
    <property type="match status" value="1"/>
</dbReference>
<evidence type="ECO:0000256" key="9">
    <source>
        <dbReference type="ARBA" id="ARBA00049940"/>
    </source>
</evidence>
<dbReference type="InterPro" id="IPR003691">
    <property type="entry name" value="FluC"/>
</dbReference>
<comment type="catalytic activity">
    <reaction evidence="8">
        <text>fluoride(in) = fluoride(out)</text>
        <dbReference type="Rhea" id="RHEA:76159"/>
        <dbReference type="ChEBI" id="CHEBI:17051"/>
    </reaction>
    <physiologicalReaction direction="left-to-right" evidence="8">
        <dbReference type="Rhea" id="RHEA:76160"/>
    </physiologicalReaction>
</comment>
<dbReference type="Proteomes" id="UP000239485">
    <property type="component" value="Unassembled WGS sequence"/>
</dbReference>
<dbReference type="GO" id="GO:0005886">
    <property type="term" value="C:plasma membrane"/>
    <property type="evidence" value="ECO:0007669"/>
    <property type="project" value="UniProtKB-SubCell"/>
</dbReference>
<evidence type="ECO:0000313" key="12">
    <source>
        <dbReference type="Proteomes" id="UP000239485"/>
    </source>
</evidence>
<protein>
    <recommendedName>
        <fullName evidence="10">Fluoride-specific ion channel FluC</fullName>
    </recommendedName>
</protein>
<comment type="caution">
    <text evidence="11">The sequence shown here is derived from an EMBL/GenBank/DDBJ whole genome shotgun (WGS) entry which is preliminary data.</text>
</comment>
<feature type="transmembrane region" description="Helical" evidence="10">
    <location>
        <begin position="69"/>
        <end position="86"/>
    </location>
</feature>
<keyword evidence="4 10" id="KW-1133">Transmembrane helix</keyword>
<evidence type="ECO:0000256" key="4">
    <source>
        <dbReference type="ARBA" id="ARBA00022989"/>
    </source>
</evidence>
<feature type="transmembrane region" description="Helical" evidence="10">
    <location>
        <begin position="42"/>
        <end position="62"/>
    </location>
</feature>
<evidence type="ECO:0000313" key="11">
    <source>
        <dbReference type="EMBL" id="PPK98189.1"/>
    </source>
</evidence>
<evidence type="ECO:0000256" key="7">
    <source>
        <dbReference type="ARBA" id="ARBA00035120"/>
    </source>
</evidence>
<sequence length="129" mass="12263">MSGALLFAAVCLAGGAGAVARFHVDRLVTSALRARFPAAGVPWGTLAVNVSGSFLLGLLIATAGAGAPGALLAVAGSGFCGGYTTFSTAVVEVVRSWGDGAPRRAVAHAAATLLGSVAAAAAGLALGGA</sequence>
<evidence type="ECO:0000256" key="3">
    <source>
        <dbReference type="ARBA" id="ARBA00022692"/>
    </source>
</evidence>
<keyword evidence="6 10" id="KW-0407">Ion channel</keyword>
<evidence type="ECO:0000256" key="5">
    <source>
        <dbReference type="ARBA" id="ARBA00023136"/>
    </source>
</evidence>
<dbReference type="AlphaFoldDB" id="A0A2S6IVH1"/>
<dbReference type="PANTHER" id="PTHR28259">
    <property type="entry name" value="FLUORIDE EXPORT PROTEIN 1-RELATED"/>
    <property type="match status" value="1"/>
</dbReference>
<evidence type="ECO:0000256" key="1">
    <source>
        <dbReference type="ARBA" id="ARBA00004651"/>
    </source>
</evidence>
<gene>
    <name evidence="10" type="primary">fluC</name>
    <name evidence="10" type="synonym">crcB</name>
    <name evidence="11" type="ORF">CLV92_102342</name>
</gene>
<feature type="binding site" evidence="10">
    <location>
        <position position="81"/>
    </location>
    <ligand>
        <name>Na(+)</name>
        <dbReference type="ChEBI" id="CHEBI:29101"/>
        <note>structural</note>
    </ligand>
</feature>
<evidence type="ECO:0000256" key="2">
    <source>
        <dbReference type="ARBA" id="ARBA00022475"/>
    </source>
</evidence>
<dbReference type="EMBL" id="PTJD01000002">
    <property type="protein sequence ID" value="PPK98189.1"/>
    <property type="molecule type" value="Genomic_DNA"/>
</dbReference>
<evidence type="ECO:0000256" key="6">
    <source>
        <dbReference type="ARBA" id="ARBA00023303"/>
    </source>
</evidence>
<evidence type="ECO:0000256" key="10">
    <source>
        <dbReference type="HAMAP-Rule" id="MF_00454"/>
    </source>
</evidence>
<reference evidence="11 12" key="1">
    <citation type="submission" date="2018-02" db="EMBL/GenBank/DDBJ databases">
        <title>Genomic Encyclopedia of Archaeal and Bacterial Type Strains, Phase II (KMG-II): from individual species to whole genera.</title>
        <authorList>
            <person name="Goeker M."/>
        </authorList>
    </citation>
    <scope>NUCLEOTIDE SEQUENCE [LARGE SCALE GENOMIC DNA]</scope>
    <source>
        <strain evidence="11 12">DSM 22857</strain>
    </source>
</reference>
<name>A0A2S6IVH1_9ACTN</name>
<dbReference type="Pfam" id="PF02537">
    <property type="entry name" value="CRCB"/>
    <property type="match status" value="1"/>
</dbReference>
<proteinExistence type="inferred from homology"/>
<comment type="similarity">
    <text evidence="7 10">Belongs to the fluoride channel Fluc/FEX (TC 1.A.43) family.</text>
</comment>
<comment type="subcellular location">
    <subcellularLocation>
        <location evidence="1 10">Cell membrane</location>
        <topology evidence="1 10">Multi-pass membrane protein</topology>
    </subcellularLocation>
</comment>
<keyword evidence="3 10" id="KW-0812">Transmembrane</keyword>
<feature type="transmembrane region" description="Helical" evidence="10">
    <location>
        <begin position="106"/>
        <end position="126"/>
    </location>
</feature>
<organism evidence="11 12">
    <name type="scientific">Kineococcus xinjiangensis</name>
    <dbReference type="NCBI Taxonomy" id="512762"/>
    <lineage>
        <taxon>Bacteria</taxon>
        <taxon>Bacillati</taxon>
        <taxon>Actinomycetota</taxon>
        <taxon>Actinomycetes</taxon>
        <taxon>Kineosporiales</taxon>
        <taxon>Kineosporiaceae</taxon>
        <taxon>Kineococcus</taxon>
    </lineage>
</organism>
<dbReference type="PANTHER" id="PTHR28259:SF1">
    <property type="entry name" value="FLUORIDE EXPORT PROTEIN 1-RELATED"/>
    <property type="match status" value="1"/>
</dbReference>
<accession>A0A2S6IVH1</accession>
<dbReference type="GO" id="GO:0062054">
    <property type="term" value="F:fluoride channel activity"/>
    <property type="evidence" value="ECO:0007669"/>
    <property type="project" value="UniProtKB-UniRule"/>
</dbReference>
<dbReference type="GO" id="GO:0140114">
    <property type="term" value="P:cellular detoxification of fluoride"/>
    <property type="evidence" value="ECO:0007669"/>
    <property type="project" value="UniProtKB-UniRule"/>
</dbReference>
<evidence type="ECO:0000256" key="8">
    <source>
        <dbReference type="ARBA" id="ARBA00035585"/>
    </source>
</evidence>
<comment type="function">
    <text evidence="9 10">Fluoride-specific ion channel. Important for reducing fluoride concentration in the cell, thus reducing its toxicity.</text>
</comment>
<comment type="activity regulation">
    <text evidence="10">Na(+) is not transported, but it plays an essential structural role and its presence is essential for fluoride channel function.</text>
</comment>
<keyword evidence="12" id="KW-1185">Reference proteome</keyword>
<keyword evidence="2 10" id="KW-1003">Cell membrane</keyword>
<keyword evidence="5 10" id="KW-0472">Membrane</keyword>
<keyword evidence="10" id="KW-0915">Sodium</keyword>
<keyword evidence="10" id="KW-0479">Metal-binding</keyword>